<dbReference type="SUPFAM" id="SSF48726">
    <property type="entry name" value="Immunoglobulin"/>
    <property type="match status" value="1"/>
</dbReference>
<dbReference type="Pfam" id="PF00969">
    <property type="entry name" value="MHC_II_beta"/>
    <property type="match status" value="1"/>
</dbReference>
<reference evidence="8 9" key="2">
    <citation type="submission" date="2017-04" db="EMBL/GenBank/DDBJ databases">
        <title>CpG methylation of centromeres and impact of large insertions on vertebrate speciation.</title>
        <authorList>
            <person name="Ichikawa K."/>
            <person name="Yoshimura J."/>
            <person name="Morishita S."/>
        </authorList>
    </citation>
    <scope>NUCLEOTIDE SEQUENCE</scope>
    <source>
        <strain evidence="8 9">HNI</strain>
    </source>
</reference>
<evidence type="ECO:0000256" key="6">
    <source>
        <dbReference type="SAM" id="Phobius"/>
    </source>
</evidence>
<reference key="1">
    <citation type="journal article" date="2007" name="Nature">
        <title>The medaka draft genome and insights into vertebrate genome evolution.</title>
        <authorList>
            <person name="Kasahara M."/>
            <person name="Naruse K."/>
            <person name="Sasaki S."/>
            <person name="Nakatani Y."/>
            <person name="Qu W."/>
            <person name="Ahsan B."/>
            <person name="Yamada T."/>
            <person name="Nagayasu Y."/>
            <person name="Doi K."/>
            <person name="Kasai Y."/>
            <person name="Jindo T."/>
            <person name="Kobayashi D."/>
            <person name="Shimada A."/>
            <person name="Toyoda A."/>
            <person name="Kuroki Y."/>
            <person name="Fujiyama A."/>
            <person name="Sasaki T."/>
            <person name="Shimizu A."/>
            <person name="Asakawa S."/>
            <person name="Shimizu N."/>
            <person name="Hashimoto S."/>
            <person name="Yang J."/>
            <person name="Lee Y."/>
            <person name="Matsushima K."/>
            <person name="Sugano S."/>
            <person name="Sakaizumi M."/>
            <person name="Narita T."/>
            <person name="Ohishi K."/>
            <person name="Haga S."/>
            <person name="Ohta F."/>
            <person name="Nomoto H."/>
            <person name="Nogata K."/>
            <person name="Morishita T."/>
            <person name="Endo T."/>
            <person name="Shin-I T."/>
            <person name="Takeda H."/>
            <person name="Morishita S."/>
            <person name="Kohara Y."/>
        </authorList>
    </citation>
    <scope>NUCLEOTIDE SEQUENCE [LARGE SCALE GENOMIC DNA]</scope>
    <source>
        <strain>Hd-rR</strain>
    </source>
</reference>
<dbReference type="InterPro" id="IPR014745">
    <property type="entry name" value="MHC_II_a/b_N"/>
</dbReference>
<dbReference type="Pfam" id="PF07654">
    <property type="entry name" value="C1-set"/>
    <property type="match status" value="1"/>
</dbReference>
<dbReference type="Proteomes" id="UP000265180">
    <property type="component" value="Chromosome 3"/>
</dbReference>
<dbReference type="InterPro" id="IPR011162">
    <property type="entry name" value="MHC_I/II-like_Ag-recog"/>
</dbReference>
<dbReference type="SMART" id="SM00407">
    <property type="entry name" value="IGc1"/>
    <property type="match status" value="1"/>
</dbReference>
<protein>
    <recommendedName>
        <fullName evidence="7">Ig-like domain-containing protein</fullName>
    </recommendedName>
</protein>
<name>A0A3P9KAS3_ORYLA</name>
<proteinExistence type="predicted"/>
<dbReference type="GO" id="GO:0019882">
    <property type="term" value="P:antigen processing and presentation"/>
    <property type="evidence" value="ECO:0007669"/>
    <property type="project" value="InterPro"/>
</dbReference>
<comment type="subcellular location">
    <subcellularLocation>
        <location evidence="1">Membrane</location>
        <topology evidence="1">Single-pass type I membrane protein</topology>
    </subcellularLocation>
</comment>
<dbReference type="AlphaFoldDB" id="A0A3P9KAS3"/>
<keyword evidence="6" id="KW-0472">Membrane</keyword>
<dbReference type="InterPro" id="IPR007110">
    <property type="entry name" value="Ig-like_dom"/>
</dbReference>
<evidence type="ECO:0000256" key="4">
    <source>
        <dbReference type="ARBA" id="ARBA00023157"/>
    </source>
</evidence>
<keyword evidence="5" id="KW-0325">Glycoprotein</keyword>
<keyword evidence="2 6" id="KW-0812">Transmembrane</keyword>
<organism evidence="8 9">
    <name type="scientific">Oryzias latipes</name>
    <name type="common">Japanese rice fish</name>
    <name type="synonym">Japanese killifish</name>
    <dbReference type="NCBI Taxonomy" id="8090"/>
    <lineage>
        <taxon>Eukaryota</taxon>
        <taxon>Metazoa</taxon>
        <taxon>Chordata</taxon>
        <taxon>Craniata</taxon>
        <taxon>Vertebrata</taxon>
        <taxon>Euteleostomi</taxon>
        <taxon>Actinopterygii</taxon>
        <taxon>Neopterygii</taxon>
        <taxon>Teleostei</taxon>
        <taxon>Neoteleostei</taxon>
        <taxon>Acanthomorphata</taxon>
        <taxon>Ovalentaria</taxon>
        <taxon>Atherinomorphae</taxon>
        <taxon>Beloniformes</taxon>
        <taxon>Adrianichthyidae</taxon>
        <taxon>Oryziinae</taxon>
        <taxon>Oryzias</taxon>
    </lineage>
</organism>
<dbReference type="GO" id="GO:0006955">
    <property type="term" value="P:immune response"/>
    <property type="evidence" value="ECO:0007669"/>
    <property type="project" value="InterPro"/>
</dbReference>
<dbReference type="Gene3D" id="3.10.320.10">
    <property type="entry name" value="Class II Histocompatibility Antigen, M Beta Chain, Chain B, domain 1"/>
    <property type="match status" value="1"/>
</dbReference>
<accession>A0A3P9KAS3</accession>
<dbReference type="PANTHER" id="PTHR19944">
    <property type="entry name" value="MHC CLASS II-RELATED"/>
    <property type="match status" value="1"/>
</dbReference>
<dbReference type="GO" id="GO:0042613">
    <property type="term" value="C:MHC class II protein complex"/>
    <property type="evidence" value="ECO:0007669"/>
    <property type="project" value="InterPro"/>
</dbReference>
<dbReference type="InterPro" id="IPR050160">
    <property type="entry name" value="MHC/Immunoglobulin"/>
</dbReference>
<dbReference type="InterPro" id="IPR036179">
    <property type="entry name" value="Ig-like_dom_sf"/>
</dbReference>
<evidence type="ECO:0000256" key="5">
    <source>
        <dbReference type="ARBA" id="ARBA00023180"/>
    </source>
</evidence>
<dbReference type="InterPro" id="IPR000353">
    <property type="entry name" value="MHC_II_b_N"/>
</dbReference>
<dbReference type="Ensembl" id="ENSORLT00020006095.1">
    <property type="protein sequence ID" value="ENSORLP00020005548.1"/>
    <property type="gene ID" value="ENSORLG00020006391.1"/>
</dbReference>
<dbReference type="PROSITE" id="PS50835">
    <property type="entry name" value="IG_LIKE"/>
    <property type="match status" value="1"/>
</dbReference>
<dbReference type="SUPFAM" id="SSF54452">
    <property type="entry name" value="MHC antigen-recognition domain"/>
    <property type="match status" value="1"/>
</dbReference>
<evidence type="ECO:0000256" key="1">
    <source>
        <dbReference type="ARBA" id="ARBA00004479"/>
    </source>
</evidence>
<dbReference type="InterPro" id="IPR003597">
    <property type="entry name" value="Ig_C1-set"/>
</dbReference>
<sequence>MSSSLKRLICFSAGFFNRLQFVCFLIHLYGFIHYILNRCLFNSSDLKDIENIYSYYYNKEEFLRFSSSSGKFVGYTEFGVKTAELTNNDPEKMSRRRAEKETFCKPNIDNDYSTILTKSVQPRVRVHSLEPSGGNHPAMLICSVYDFYPKKIKVSWLQDQEEVSSDVTSTAEMEDGDWFYQIHSYLEYTPRSGGKISCRVEHVSLKDPLITDWDPSMPESEKNKIAIGASGLILGLVLSLAGFVYYKRKTRGRILVPSS</sequence>
<dbReference type="InterPro" id="IPR013783">
    <property type="entry name" value="Ig-like_fold"/>
</dbReference>
<evidence type="ECO:0000313" key="9">
    <source>
        <dbReference type="Proteomes" id="UP000265180"/>
    </source>
</evidence>
<feature type="domain" description="Ig-like" evidence="7">
    <location>
        <begin position="122"/>
        <end position="211"/>
    </location>
</feature>
<evidence type="ECO:0000256" key="2">
    <source>
        <dbReference type="ARBA" id="ARBA00022692"/>
    </source>
</evidence>
<dbReference type="PANTHER" id="PTHR19944:SF99">
    <property type="entry name" value="HLA CLASS II HISTOCOMPATIBILITY ANTIGEN, DRB1 BETA CHAIN"/>
    <property type="match status" value="1"/>
</dbReference>
<evidence type="ECO:0000259" key="7">
    <source>
        <dbReference type="PROSITE" id="PS50835"/>
    </source>
</evidence>
<feature type="transmembrane region" description="Helical" evidence="6">
    <location>
        <begin position="225"/>
        <end position="246"/>
    </location>
</feature>
<evidence type="ECO:0000313" key="8">
    <source>
        <dbReference type="Ensembl" id="ENSORLP00020005548.1"/>
    </source>
</evidence>
<feature type="transmembrane region" description="Helical" evidence="6">
    <location>
        <begin position="15"/>
        <end position="36"/>
    </location>
</feature>
<dbReference type="SMART" id="SM00921">
    <property type="entry name" value="MHC_II_beta"/>
    <property type="match status" value="1"/>
</dbReference>
<reference evidence="8" key="3">
    <citation type="submission" date="2025-08" db="UniProtKB">
        <authorList>
            <consortium name="Ensembl"/>
        </authorList>
    </citation>
    <scope>IDENTIFICATION</scope>
    <source>
        <strain evidence="8">HNI</strain>
    </source>
</reference>
<evidence type="ECO:0000256" key="3">
    <source>
        <dbReference type="ARBA" id="ARBA00022989"/>
    </source>
</evidence>
<keyword evidence="3 6" id="KW-1133">Transmembrane helix</keyword>
<dbReference type="Gene3D" id="2.60.40.10">
    <property type="entry name" value="Immunoglobulins"/>
    <property type="match status" value="1"/>
</dbReference>
<keyword evidence="4" id="KW-1015">Disulfide bond</keyword>
<reference evidence="8" key="4">
    <citation type="submission" date="2025-09" db="UniProtKB">
        <authorList>
            <consortium name="Ensembl"/>
        </authorList>
    </citation>
    <scope>IDENTIFICATION</scope>
    <source>
        <strain evidence="8">HNI</strain>
    </source>
</reference>